<evidence type="ECO:0000313" key="6">
    <source>
        <dbReference type="Proteomes" id="UP001148125"/>
    </source>
</evidence>
<feature type="domain" description="AMP-binding enzyme C-terminal" evidence="4">
    <location>
        <begin position="408"/>
        <end position="483"/>
    </location>
</feature>
<dbReference type="CDD" id="cd17631">
    <property type="entry name" value="FACL_FadD13-like"/>
    <property type="match status" value="1"/>
</dbReference>
<proteinExistence type="inferred from homology"/>
<dbReference type="Gene3D" id="3.30.300.30">
    <property type="match status" value="1"/>
</dbReference>
<comment type="caution">
    <text evidence="5">The sequence shown here is derived from an EMBL/GenBank/DDBJ whole genome shotgun (WGS) entry which is preliminary data.</text>
</comment>
<dbReference type="Gene3D" id="3.40.50.12780">
    <property type="entry name" value="N-terminal domain of ligase-like"/>
    <property type="match status" value="1"/>
</dbReference>
<reference evidence="5" key="1">
    <citation type="submission" date="2024-05" db="EMBL/GenBank/DDBJ databases">
        <title>Alkalihalobacillus sp. strain MEB203 novel alkaliphilic bacterium from Lonar Lake, India.</title>
        <authorList>
            <person name="Joshi A."/>
            <person name="Thite S."/>
            <person name="Mengade P."/>
        </authorList>
    </citation>
    <scope>NUCLEOTIDE SEQUENCE</scope>
    <source>
        <strain evidence="5">MEB 203</strain>
    </source>
</reference>
<dbReference type="RefSeq" id="WP_275117171.1">
    <property type="nucleotide sequence ID" value="NZ_JAOTPO010000002.1"/>
</dbReference>
<dbReference type="InterPro" id="IPR000873">
    <property type="entry name" value="AMP-dep_synth/lig_dom"/>
</dbReference>
<evidence type="ECO:0000313" key="5">
    <source>
        <dbReference type="EMBL" id="MDE5412539.1"/>
    </source>
</evidence>
<gene>
    <name evidence="5" type="ORF">N7Z68_04015</name>
</gene>
<name>A0ABT5VAR4_9BACI</name>
<accession>A0ABT5VAR4</accession>
<comment type="similarity">
    <text evidence="1">Belongs to the ATP-dependent AMP-binding enzyme family.</text>
</comment>
<keyword evidence="6" id="KW-1185">Reference proteome</keyword>
<dbReference type="InterPro" id="IPR025110">
    <property type="entry name" value="AMP-bd_C"/>
</dbReference>
<dbReference type="InterPro" id="IPR020845">
    <property type="entry name" value="AMP-binding_CS"/>
</dbReference>
<dbReference type="Proteomes" id="UP001148125">
    <property type="component" value="Unassembled WGS sequence"/>
</dbReference>
<dbReference type="Pfam" id="PF00501">
    <property type="entry name" value="AMP-binding"/>
    <property type="match status" value="1"/>
</dbReference>
<dbReference type="EMBL" id="JAOTPO010000002">
    <property type="protein sequence ID" value="MDE5412539.1"/>
    <property type="molecule type" value="Genomic_DNA"/>
</dbReference>
<evidence type="ECO:0000259" key="4">
    <source>
        <dbReference type="Pfam" id="PF13193"/>
    </source>
</evidence>
<dbReference type="NCBIfam" id="NF004837">
    <property type="entry name" value="PRK06187.1"/>
    <property type="match status" value="1"/>
</dbReference>
<keyword evidence="2 5" id="KW-0436">Ligase</keyword>
<feature type="domain" description="AMP-dependent synthetase/ligase" evidence="3">
    <location>
        <begin position="10"/>
        <end position="358"/>
    </location>
</feature>
<dbReference type="PANTHER" id="PTHR43201">
    <property type="entry name" value="ACYL-COA SYNTHETASE"/>
    <property type="match status" value="1"/>
</dbReference>
<dbReference type="SUPFAM" id="SSF56801">
    <property type="entry name" value="Acetyl-CoA synthetase-like"/>
    <property type="match status" value="1"/>
</dbReference>
<dbReference type="GO" id="GO:0016874">
    <property type="term" value="F:ligase activity"/>
    <property type="evidence" value="ECO:0007669"/>
    <property type="project" value="UniProtKB-KW"/>
</dbReference>
<sequence length="494" mass="55562">MSWETDWIANRARITPERIAVVNGETNENWTYEQLNIRAQNLASSLVERGIEPGDRVALLSPNHVCYFDLLFACTKIGAIFVPLNWRLASHELAFVLNDCQPKILIFDEKLEGLISSSFQSVAVRRNGSEYSQWLLKRGKDEVCKVNFDAPLAIIYTGGTTGKPKGAVLTHRSVFYNVINTITSWNLKGEDTTLTYLPMFHTGGLNALSLPLLHMGGKVVIVDQFDPIEAVRILNEHRCTIALFVPTMYHMLIQTEEFKNNTFPTMHTFLSGGAPCSYKVYEAFAKKGLQFKEGYGLTEAGPNNFFIDPNEVNKKRGSVGKPMLYNQVRIINETGNDAQPGEVGEIIINGYHVFDHYWNRPDATSEAVRSGWLYTGDLGKRDEDGYFYIVGRKKEMIITGGENVYPLEIEHILAEYEQVAEVAVVGLPDEKWGEVVAAFIVPKQEGSITVQEIENHCRKYLGGYKIPRKIRLVSELPKTPVGKIDKKELVKSCS</sequence>
<evidence type="ECO:0000256" key="2">
    <source>
        <dbReference type="ARBA" id="ARBA00022598"/>
    </source>
</evidence>
<dbReference type="InterPro" id="IPR045851">
    <property type="entry name" value="AMP-bd_C_sf"/>
</dbReference>
<evidence type="ECO:0000259" key="3">
    <source>
        <dbReference type="Pfam" id="PF00501"/>
    </source>
</evidence>
<dbReference type="Pfam" id="PF13193">
    <property type="entry name" value="AMP-binding_C"/>
    <property type="match status" value="1"/>
</dbReference>
<dbReference type="PROSITE" id="PS00455">
    <property type="entry name" value="AMP_BINDING"/>
    <property type="match status" value="1"/>
</dbReference>
<organism evidence="5 6">
    <name type="scientific">Alkalihalobacterium chitinilyticum</name>
    <dbReference type="NCBI Taxonomy" id="2980103"/>
    <lineage>
        <taxon>Bacteria</taxon>
        <taxon>Bacillati</taxon>
        <taxon>Bacillota</taxon>
        <taxon>Bacilli</taxon>
        <taxon>Bacillales</taxon>
        <taxon>Bacillaceae</taxon>
        <taxon>Alkalihalobacterium</taxon>
    </lineage>
</organism>
<dbReference type="PANTHER" id="PTHR43201:SF5">
    <property type="entry name" value="MEDIUM-CHAIN ACYL-COA LIGASE ACSF2, MITOCHONDRIAL"/>
    <property type="match status" value="1"/>
</dbReference>
<protein>
    <submittedName>
        <fullName evidence="5">Long-chain fatty acid--CoA ligase</fullName>
    </submittedName>
</protein>
<evidence type="ECO:0000256" key="1">
    <source>
        <dbReference type="ARBA" id="ARBA00006432"/>
    </source>
</evidence>
<dbReference type="InterPro" id="IPR042099">
    <property type="entry name" value="ANL_N_sf"/>
</dbReference>